<protein>
    <recommendedName>
        <fullName evidence="1">F-box domain-containing protein</fullName>
    </recommendedName>
</protein>
<evidence type="ECO:0000259" key="1">
    <source>
        <dbReference type="Pfam" id="PF12937"/>
    </source>
</evidence>
<dbReference type="SUPFAM" id="SSF52047">
    <property type="entry name" value="RNI-like"/>
    <property type="match status" value="1"/>
</dbReference>
<accession>A8N5D9</accession>
<feature type="domain" description="F-box" evidence="1">
    <location>
        <begin position="39"/>
        <end position="90"/>
    </location>
</feature>
<keyword evidence="3" id="KW-1185">Reference proteome</keyword>
<dbReference type="VEuPathDB" id="FungiDB:CC1G_04517"/>
<dbReference type="GeneID" id="6006522"/>
<dbReference type="EMBL" id="AACS02000003">
    <property type="protein sequence ID" value="EAU91749.2"/>
    <property type="molecule type" value="Genomic_DNA"/>
</dbReference>
<gene>
    <name evidence="2" type="ORF">CC1G_04517</name>
</gene>
<evidence type="ECO:0000313" key="2">
    <source>
        <dbReference type="EMBL" id="EAU91749.2"/>
    </source>
</evidence>
<name>A8N5D9_COPC7</name>
<dbReference type="OrthoDB" id="3217549at2759"/>
<dbReference type="InterPro" id="IPR001810">
    <property type="entry name" value="F-box_dom"/>
</dbReference>
<dbReference type="AlphaFoldDB" id="A8N5D9"/>
<dbReference type="Proteomes" id="UP000001861">
    <property type="component" value="Unassembled WGS sequence"/>
</dbReference>
<proteinExistence type="predicted"/>
<organism evidence="2 3">
    <name type="scientific">Coprinopsis cinerea (strain Okayama-7 / 130 / ATCC MYA-4618 / FGSC 9003)</name>
    <name type="common">Inky cap fungus</name>
    <name type="synonym">Hormographiella aspergillata</name>
    <dbReference type="NCBI Taxonomy" id="240176"/>
    <lineage>
        <taxon>Eukaryota</taxon>
        <taxon>Fungi</taxon>
        <taxon>Dikarya</taxon>
        <taxon>Basidiomycota</taxon>
        <taxon>Agaricomycotina</taxon>
        <taxon>Agaricomycetes</taxon>
        <taxon>Agaricomycetidae</taxon>
        <taxon>Agaricales</taxon>
        <taxon>Agaricineae</taxon>
        <taxon>Psathyrellaceae</taxon>
        <taxon>Coprinopsis</taxon>
    </lineage>
</organism>
<dbReference type="HOGENOM" id="CLU_511918_0_0_1"/>
<sequence length="532" mass="61658">MLPFADLEQDELRDLLGTQVIVDFPFNVQGPIPYPLHFPSELVVEVFMHILTPFTQDCAQRHRFKTLRCVCRHWREVAFSTAKLWSKITLDSSDWNNRKKVLLVGARMRGWFDRAKASPLSLYIQNAPFCLSHVYPIITEDRNWSDIHISFARRYRYHVDMSSLLDGLRDAPYHPWRNLQALYMHYRTGSLHSGTPAYPCLHPVDQHLPNLESLDTTSLILSRIAFTPGTILHPTLTTFKIILCRPQEIKWCIEKIVPNLPALETLVLEQSYFNANERLPGEDWGYESDREMSGPDFPERIQHPKIRHFTLVYGYLTTLRFFTLPALRILKLVGASRCYDFNPGLENFFSLLTRSGCRLEELDISHLHLHGSLLSLFLRRLDERVRTLSSLSFHSANFNNHLLHDLSSSDPDLVKPLAFPMLKRLELNILGSGRRLPLQDFIKWFHLRKAAQKIPTDSQSDDGGREEPSVFRLVFRAQSGITVDRAFIKQRMEDLWDIEKEALSQMPKLGIRVFVEGIDLYEFAFEGGWLTG</sequence>
<evidence type="ECO:0000313" key="3">
    <source>
        <dbReference type="Proteomes" id="UP000001861"/>
    </source>
</evidence>
<dbReference type="RefSeq" id="XP_001830084.2">
    <property type="nucleotide sequence ID" value="XM_001830032.2"/>
</dbReference>
<dbReference type="KEGG" id="cci:CC1G_04517"/>
<reference evidence="2 3" key="1">
    <citation type="journal article" date="2010" name="Proc. Natl. Acad. Sci. U.S.A.">
        <title>Insights into evolution of multicellular fungi from the assembled chromosomes of the mushroom Coprinopsis cinerea (Coprinus cinereus).</title>
        <authorList>
            <person name="Stajich J.E."/>
            <person name="Wilke S.K."/>
            <person name="Ahren D."/>
            <person name="Au C.H."/>
            <person name="Birren B.W."/>
            <person name="Borodovsky M."/>
            <person name="Burns C."/>
            <person name="Canback B."/>
            <person name="Casselton L.A."/>
            <person name="Cheng C.K."/>
            <person name="Deng J."/>
            <person name="Dietrich F.S."/>
            <person name="Fargo D.C."/>
            <person name="Farman M.L."/>
            <person name="Gathman A.C."/>
            <person name="Goldberg J."/>
            <person name="Guigo R."/>
            <person name="Hoegger P.J."/>
            <person name="Hooker J.B."/>
            <person name="Huggins A."/>
            <person name="James T.Y."/>
            <person name="Kamada T."/>
            <person name="Kilaru S."/>
            <person name="Kodira C."/>
            <person name="Kues U."/>
            <person name="Kupfer D."/>
            <person name="Kwan H.S."/>
            <person name="Lomsadze A."/>
            <person name="Li W."/>
            <person name="Lilly W.W."/>
            <person name="Ma L.J."/>
            <person name="Mackey A.J."/>
            <person name="Manning G."/>
            <person name="Martin F."/>
            <person name="Muraguchi H."/>
            <person name="Natvig D.O."/>
            <person name="Palmerini H."/>
            <person name="Ramesh M.A."/>
            <person name="Rehmeyer C.J."/>
            <person name="Roe B.A."/>
            <person name="Shenoy N."/>
            <person name="Stanke M."/>
            <person name="Ter-Hovhannisyan V."/>
            <person name="Tunlid A."/>
            <person name="Velagapudi R."/>
            <person name="Vision T.J."/>
            <person name="Zeng Q."/>
            <person name="Zolan M.E."/>
            <person name="Pukkila P.J."/>
        </authorList>
    </citation>
    <scope>NUCLEOTIDE SEQUENCE [LARGE SCALE GENOMIC DNA]</scope>
    <source>
        <strain evidence="3">Okayama-7 / 130 / ATCC MYA-4618 / FGSC 9003</strain>
    </source>
</reference>
<dbReference type="Pfam" id="PF12937">
    <property type="entry name" value="F-box-like"/>
    <property type="match status" value="1"/>
</dbReference>
<dbReference type="InParanoid" id="A8N5D9"/>
<comment type="caution">
    <text evidence="2">The sequence shown here is derived from an EMBL/GenBank/DDBJ whole genome shotgun (WGS) entry which is preliminary data.</text>
</comment>